<organism evidence="2 3">
    <name type="scientific">Chitinophaga caseinilytica</name>
    <dbReference type="NCBI Taxonomy" id="2267521"/>
    <lineage>
        <taxon>Bacteria</taxon>
        <taxon>Pseudomonadati</taxon>
        <taxon>Bacteroidota</taxon>
        <taxon>Chitinophagia</taxon>
        <taxon>Chitinophagales</taxon>
        <taxon>Chitinophagaceae</taxon>
        <taxon>Chitinophaga</taxon>
    </lineage>
</organism>
<keyword evidence="1" id="KW-0812">Transmembrane</keyword>
<feature type="transmembrane region" description="Helical" evidence="1">
    <location>
        <begin position="189"/>
        <end position="210"/>
    </location>
</feature>
<dbReference type="PANTHER" id="PTHR34219">
    <property type="entry name" value="IRON-REGULATED INNER MEMBRANE PROTEIN-RELATED"/>
    <property type="match status" value="1"/>
</dbReference>
<name>A0ABZ2Z465_9BACT</name>
<feature type="transmembrane region" description="Helical" evidence="1">
    <location>
        <begin position="323"/>
        <end position="344"/>
    </location>
</feature>
<dbReference type="Proteomes" id="UP001449657">
    <property type="component" value="Chromosome"/>
</dbReference>
<evidence type="ECO:0000313" key="2">
    <source>
        <dbReference type="EMBL" id="WZN46377.1"/>
    </source>
</evidence>
<dbReference type="EMBL" id="CP150096">
    <property type="protein sequence ID" value="WZN46377.1"/>
    <property type="molecule type" value="Genomic_DNA"/>
</dbReference>
<dbReference type="RefSeq" id="WP_341841100.1">
    <property type="nucleotide sequence ID" value="NZ_CP149792.1"/>
</dbReference>
<proteinExistence type="predicted"/>
<accession>A0ABZ2Z465</accession>
<feature type="transmembrane region" description="Helical" evidence="1">
    <location>
        <begin position="140"/>
        <end position="160"/>
    </location>
</feature>
<keyword evidence="1" id="KW-0472">Membrane</keyword>
<evidence type="ECO:0000256" key="1">
    <source>
        <dbReference type="SAM" id="Phobius"/>
    </source>
</evidence>
<sequence length="363" mass="40761">MKLSQQIFKWHRVTGLIAGGFLLLLSFTGSLLVFSDEIDHALNKRYFQVGPQGERQSLNTLYEAGSKALPGNPYLTFQRMPQAPEEALVMRAEYSAENKVYVYVNPYTAEILHTRGNKDFFTGFLLYLHFTLMSGRNGSIIILFMAAVMLVAIATGLYVYRKHLWKVLTFRDKIEWKFRRRRWRNLHRIVGVWSLVFNLLIVITGILIQWKVVGARVGKKAPSVAVSTSIDFESLTAKAHSAIPNYTIMAIRPPRTESGPVLFLGNAGEPLVFGEYGTTVSLSSDSGKVLKKTIFSDAPLSVKWDAAVKPLHFGNYGGIPLKILYSILGLTPGALALSGILIWYRRKWMTGRGRKSKRLQSAT</sequence>
<keyword evidence="1" id="KW-1133">Transmembrane helix</keyword>
<keyword evidence="3" id="KW-1185">Reference proteome</keyword>
<protein>
    <submittedName>
        <fullName evidence="2">PepSY-associated TM helix domain-containing protein</fullName>
    </submittedName>
</protein>
<dbReference type="InterPro" id="IPR005625">
    <property type="entry name" value="PepSY-ass_TM"/>
</dbReference>
<gene>
    <name evidence="2" type="ORF">WJU22_26160</name>
</gene>
<dbReference type="Pfam" id="PF03929">
    <property type="entry name" value="PepSY_TM"/>
    <property type="match status" value="1"/>
</dbReference>
<evidence type="ECO:0000313" key="3">
    <source>
        <dbReference type="Proteomes" id="UP001449657"/>
    </source>
</evidence>
<reference evidence="2 3" key="1">
    <citation type="submission" date="2024-03" db="EMBL/GenBank/DDBJ databases">
        <title>Chitinophaga caseinilytica sp. nov., a casein hydrolysing bacterium isolated from forest soil.</title>
        <authorList>
            <person name="Lee D.S."/>
            <person name="Han D.M."/>
            <person name="Baek J.H."/>
            <person name="Choi D.G."/>
            <person name="Jeon J.H."/>
            <person name="Jeon C.O."/>
        </authorList>
    </citation>
    <scope>NUCLEOTIDE SEQUENCE [LARGE SCALE GENOMIC DNA]</scope>
    <source>
        <strain evidence="2 3">KACC 19118</strain>
    </source>
</reference>